<gene>
    <name evidence="1" type="ORF">RISK_006106</name>
</gene>
<dbReference type="Proteomes" id="UP000036367">
    <property type="component" value="Unassembled WGS sequence"/>
</dbReference>
<comment type="caution">
    <text evidence="1">The sequence shown here is derived from an EMBL/GenBank/DDBJ whole genome shotgun (WGS) entry which is preliminary data.</text>
</comment>
<accession>A0A0J1B5C8</accession>
<proteinExistence type="predicted"/>
<evidence type="ECO:0000313" key="1">
    <source>
        <dbReference type="EMBL" id="KLU01922.1"/>
    </source>
</evidence>
<protein>
    <submittedName>
        <fullName evidence="1">Uncharacterized protein</fullName>
    </submittedName>
</protein>
<name>A0A0J1B5C8_RHOIS</name>
<keyword evidence="2" id="KW-1185">Reference proteome</keyword>
<organism evidence="1 2">
    <name type="scientific">Rhodopirellula islandica</name>
    <dbReference type="NCBI Taxonomy" id="595434"/>
    <lineage>
        <taxon>Bacteria</taxon>
        <taxon>Pseudomonadati</taxon>
        <taxon>Planctomycetota</taxon>
        <taxon>Planctomycetia</taxon>
        <taxon>Pirellulales</taxon>
        <taxon>Pirellulaceae</taxon>
        <taxon>Rhodopirellula</taxon>
    </lineage>
</organism>
<reference evidence="1" key="1">
    <citation type="submission" date="2015-05" db="EMBL/GenBank/DDBJ databases">
        <title>Permanent draft genome of Rhodopirellula islandicus K833.</title>
        <authorList>
            <person name="Kizina J."/>
            <person name="Richter M."/>
            <person name="Glockner F.O."/>
            <person name="Harder J."/>
        </authorList>
    </citation>
    <scope>NUCLEOTIDE SEQUENCE [LARGE SCALE GENOMIC DNA]</scope>
    <source>
        <strain evidence="1">K833</strain>
    </source>
</reference>
<sequence>MASSISLPSVPAASRLFWRTPTCLFLSFPIVMPRLFL</sequence>
<evidence type="ECO:0000313" key="2">
    <source>
        <dbReference type="Proteomes" id="UP000036367"/>
    </source>
</evidence>
<dbReference type="STRING" id="595434.RISK_006106"/>
<dbReference type="EMBL" id="LECT01000048">
    <property type="protein sequence ID" value="KLU01922.1"/>
    <property type="molecule type" value="Genomic_DNA"/>
</dbReference>
<dbReference type="AlphaFoldDB" id="A0A0J1B5C8"/>
<dbReference type="PATRIC" id="fig|595434.4.peg.5803"/>